<dbReference type="Proteomes" id="UP000054359">
    <property type="component" value="Unassembled WGS sequence"/>
</dbReference>
<keyword evidence="2" id="KW-1185">Reference proteome</keyword>
<dbReference type="EMBL" id="KK113290">
    <property type="protein sequence ID" value="KFM59832.1"/>
    <property type="molecule type" value="Genomic_DNA"/>
</dbReference>
<protein>
    <submittedName>
        <fullName evidence="1">Uncharacterized protein</fullName>
    </submittedName>
</protein>
<proteinExistence type="predicted"/>
<feature type="non-terminal residue" evidence="1">
    <location>
        <position position="80"/>
    </location>
</feature>
<gene>
    <name evidence="1" type="ORF">X975_08622</name>
</gene>
<organism evidence="1 2">
    <name type="scientific">Stegodyphus mimosarum</name>
    <name type="common">African social velvet spider</name>
    <dbReference type="NCBI Taxonomy" id="407821"/>
    <lineage>
        <taxon>Eukaryota</taxon>
        <taxon>Metazoa</taxon>
        <taxon>Ecdysozoa</taxon>
        <taxon>Arthropoda</taxon>
        <taxon>Chelicerata</taxon>
        <taxon>Arachnida</taxon>
        <taxon>Araneae</taxon>
        <taxon>Araneomorphae</taxon>
        <taxon>Entelegynae</taxon>
        <taxon>Eresoidea</taxon>
        <taxon>Eresidae</taxon>
        <taxon>Stegodyphus</taxon>
    </lineage>
</organism>
<reference evidence="1 2" key="1">
    <citation type="submission" date="2013-11" db="EMBL/GenBank/DDBJ databases">
        <title>Genome sequencing of Stegodyphus mimosarum.</title>
        <authorList>
            <person name="Bechsgaard J."/>
        </authorList>
    </citation>
    <scope>NUCLEOTIDE SEQUENCE [LARGE SCALE GENOMIC DNA]</scope>
</reference>
<dbReference type="AlphaFoldDB" id="A0A087T3Z3"/>
<evidence type="ECO:0000313" key="2">
    <source>
        <dbReference type="Proteomes" id="UP000054359"/>
    </source>
</evidence>
<name>A0A087T3Z3_STEMI</name>
<accession>A0A087T3Z3</accession>
<sequence length="80" mass="9341">MAQFRKITNFQFICVVLGNIHLCKLPRTPSSGKRQQKRWKLENIENVYIVIQMLAFALRKGKHKINNFQTVANFGATMNF</sequence>
<evidence type="ECO:0000313" key="1">
    <source>
        <dbReference type="EMBL" id="KFM59832.1"/>
    </source>
</evidence>